<proteinExistence type="predicted"/>
<protein>
    <submittedName>
        <fullName evidence="1">Uncharacterized protein</fullName>
    </submittedName>
</protein>
<accession>A0A2H4RBN9</accession>
<keyword evidence="2" id="KW-1185">Reference proteome</keyword>
<evidence type="ECO:0000313" key="2">
    <source>
        <dbReference type="Proteomes" id="UP000242614"/>
    </source>
</evidence>
<sequence>MKENIGDLALCLFKVAKDEGIIVDPHTFQKVFFLIQTEDKVDLGLKFEPWYLTPMSYELVIVLAEMIKRGIIERKFLELPDPVNRAIKWDIPHYELAIDYTESCSLEDKFRKWLKMDTVELLRYIEKKYPDYILSLDSLA</sequence>
<dbReference type="EMBL" id="MF144115">
    <property type="protein sequence ID" value="ATY46496.1"/>
    <property type="molecule type" value="Genomic_DNA"/>
</dbReference>
<dbReference type="RefSeq" id="YP_009639284.1">
    <property type="nucleotide sequence ID" value="NC_042347.1"/>
</dbReference>
<organism evidence="1">
    <name type="scientific">Sulfolobus ellipsoid virus 1</name>
    <dbReference type="NCBI Taxonomy" id="2056194"/>
    <lineage>
        <taxon>Viruses</taxon>
        <taxon>Viruses incertae sedis</taxon>
        <taxon>Ovaliviridae</taxon>
        <taxon>Alphaovalivirus</taxon>
        <taxon>Alphaovalivirus fumarolicaense</taxon>
    </lineage>
</organism>
<evidence type="ECO:0000313" key="1">
    <source>
        <dbReference type="EMBL" id="ATY46496.1"/>
    </source>
</evidence>
<dbReference type="Proteomes" id="UP000242614">
    <property type="component" value="Segment"/>
</dbReference>
<dbReference type="KEGG" id="vg:40236073"/>
<reference evidence="1" key="1">
    <citation type="journal article" date="2018" name="J. Virol.">
        <title>A novel Sulfolobus virus with an exceptional capsid architecture.</title>
        <authorList>
            <person name="Wang H."/>
            <person name="Guo Z."/>
            <person name="Feng H."/>
            <person name="Chen Y."/>
            <person name="Hernandez W."/>
            <person name="Dai X."/>
            <person name="Zhang Z."/>
            <person name="Zheng X."/>
            <person name="Lopez M.M."/>
            <person name="Fu Y."/>
            <person name="Zhang C."/>
            <person name="Zhu P."/>
            <person name="Huang L."/>
        </authorList>
    </citation>
    <scope>NUCLEOTIDE SEQUENCE [LARGE SCALE GENOMIC DNA]</scope>
    <source>
        <strain evidence="1">CR_L</strain>
    </source>
</reference>
<name>A0A2H4RBN9_9VIRU</name>
<dbReference type="GeneID" id="40236073"/>
<dbReference type="OrthoDB" id="26102at10239"/>